<keyword evidence="4" id="KW-1185">Reference proteome</keyword>
<sequence>MLLRALSLLALAPWMGLPPAAEASANSGSIQRLTPLKNAVTARPSALSVEYFEDGPITGETVIMVHGFPYSIDAFAPVVPILVKQGYRVIVPYLRGFGGTRFLQPNTPRSAEQAALGYDIIALMDALHIDKAICAGYDWGTVSVNVAAALWPERCSRMVAANSYLIQNRSTAWVPGDPNSEATKWYYYLFLTPRGAAGLAQSPKEWTQTLWRKNSIGWNFSEEYLDLTTTALYNPDFVDIAVDFYRNRLLYAPGDPAFIDLAHTLDSQPPIQVPAVTLDPKNSVVLTPTNGSSTAKFFTGPRCHYELPGIGENIPYQAPEIFAHAIMQVSRLTDSYTGCTGV</sequence>
<dbReference type="InterPro" id="IPR000639">
    <property type="entry name" value="Epox_hydrolase-like"/>
</dbReference>
<dbReference type="PANTHER" id="PTHR43798:SF33">
    <property type="entry name" value="HYDROLASE, PUTATIVE (AFU_ORTHOLOGUE AFUA_2G14860)-RELATED"/>
    <property type="match status" value="1"/>
</dbReference>
<protein>
    <submittedName>
        <fullName evidence="3">Putative alpha/beta fold family hydrolase</fullName>
    </submittedName>
</protein>
<organism evidence="3 4">
    <name type="scientific">Aspergillus rambellii</name>
    <dbReference type="NCBI Taxonomy" id="308745"/>
    <lineage>
        <taxon>Eukaryota</taxon>
        <taxon>Fungi</taxon>
        <taxon>Dikarya</taxon>
        <taxon>Ascomycota</taxon>
        <taxon>Pezizomycotina</taxon>
        <taxon>Eurotiomycetes</taxon>
        <taxon>Eurotiomycetidae</taxon>
        <taxon>Eurotiales</taxon>
        <taxon>Aspergillaceae</taxon>
        <taxon>Aspergillus</taxon>
        <taxon>Aspergillus subgen. Nidulantes</taxon>
    </lineage>
</organism>
<gene>
    <name evidence="3" type="ORF">ARAM_002940</name>
</gene>
<evidence type="ECO:0000259" key="2">
    <source>
        <dbReference type="Pfam" id="PF00561"/>
    </source>
</evidence>
<keyword evidence="1" id="KW-0732">Signal</keyword>
<proteinExistence type="predicted"/>
<dbReference type="OrthoDB" id="408373at2759"/>
<feature type="domain" description="AB hydrolase-1" evidence="2">
    <location>
        <begin position="61"/>
        <end position="262"/>
    </location>
</feature>
<dbReference type="STRING" id="308745.A0A0F8UIU4"/>
<name>A0A0F8UIU4_9EURO</name>
<dbReference type="PANTHER" id="PTHR43798">
    <property type="entry name" value="MONOACYLGLYCEROL LIPASE"/>
    <property type="match status" value="1"/>
</dbReference>
<dbReference type="InterPro" id="IPR029058">
    <property type="entry name" value="AB_hydrolase_fold"/>
</dbReference>
<evidence type="ECO:0000256" key="1">
    <source>
        <dbReference type="SAM" id="SignalP"/>
    </source>
</evidence>
<dbReference type="Pfam" id="PF00561">
    <property type="entry name" value="Abhydrolase_1"/>
    <property type="match status" value="1"/>
</dbReference>
<dbReference type="GO" id="GO:0016020">
    <property type="term" value="C:membrane"/>
    <property type="evidence" value="ECO:0007669"/>
    <property type="project" value="TreeGrafter"/>
</dbReference>
<dbReference type="Gene3D" id="3.40.50.1820">
    <property type="entry name" value="alpha/beta hydrolase"/>
    <property type="match status" value="1"/>
</dbReference>
<dbReference type="InterPro" id="IPR050266">
    <property type="entry name" value="AB_hydrolase_sf"/>
</dbReference>
<dbReference type="GO" id="GO:0016787">
    <property type="term" value="F:hydrolase activity"/>
    <property type="evidence" value="ECO:0007669"/>
    <property type="project" value="UniProtKB-KW"/>
</dbReference>
<reference evidence="3 4" key="1">
    <citation type="submission" date="2015-02" db="EMBL/GenBank/DDBJ databases">
        <title>Draft Genome Sequences of Two Closely-Related Aflatoxigenic Aspergillus Species Obtained from the Cote d'Ivoire.</title>
        <authorList>
            <person name="Moore G.G."/>
            <person name="Beltz S.B."/>
            <person name="Mack B.M."/>
        </authorList>
    </citation>
    <scope>NUCLEOTIDE SEQUENCE [LARGE SCALE GENOMIC DNA]</scope>
    <source>
        <strain evidence="3 4">SRRC1468</strain>
    </source>
</reference>
<dbReference type="InterPro" id="IPR000073">
    <property type="entry name" value="AB_hydrolase_1"/>
</dbReference>
<accession>A0A0F8UIU4</accession>
<dbReference type="SUPFAM" id="SSF53474">
    <property type="entry name" value="alpha/beta-Hydrolases"/>
    <property type="match status" value="1"/>
</dbReference>
<dbReference type="AlphaFoldDB" id="A0A0F8UIU4"/>
<dbReference type="Proteomes" id="UP000034291">
    <property type="component" value="Unassembled WGS sequence"/>
</dbReference>
<feature type="chain" id="PRO_5002528567" evidence="1">
    <location>
        <begin position="24"/>
        <end position="342"/>
    </location>
</feature>
<comment type="caution">
    <text evidence="3">The sequence shown here is derived from an EMBL/GenBank/DDBJ whole genome shotgun (WGS) entry which is preliminary data.</text>
</comment>
<evidence type="ECO:0000313" key="4">
    <source>
        <dbReference type="Proteomes" id="UP000034291"/>
    </source>
</evidence>
<evidence type="ECO:0000313" key="3">
    <source>
        <dbReference type="EMBL" id="KKK19498.1"/>
    </source>
</evidence>
<keyword evidence="3" id="KW-0378">Hydrolase</keyword>
<feature type="signal peptide" evidence="1">
    <location>
        <begin position="1"/>
        <end position="23"/>
    </location>
</feature>
<dbReference type="EMBL" id="JZBS01002223">
    <property type="protein sequence ID" value="KKK19498.1"/>
    <property type="molecule type" value="Genomic_DNA"/>
</dbReference>
<dbReference type="PRINTS" id="PR00412">
    <property type="entry name" value="EPOXHYDRLASE"/>
</dbReference>